<organism evidence="7 8">
    <name type="scientific">Bacteroides clarus YIT 12056</name>
    <dbReference type="NCBI Taxonomy" id="762984"/>
    <lineage>
        <taxon>Bacteria</taxon>
        <taxon>Pseudomonadati</taxon>
        <taxon>Bacteroidota</taxon>
        <taxon>Bacteroidia</taxon>
        <taxon>Bacteroidales</taxon>
        <taxon>Bacteroidaceae</taxon>
        <taxon>Bacteroides</taxon>
    </lineage>
</organism>
<keyword evidence="8" id="KW-1185">Reference proteome</keyword>
<reference evidence="7 8" key="1">
    <citation type="submission" date="2011-02" db="EMBL/GenBank/DDBJ databases">
        <authorList>
            <person name="Weinstock G."/>
            <person name="Sodergren E."/>
            <person name="Clifton S."/>
            <person name="Fulton L."/>
            <person name="Fulton B."/>
            <person name="Courtney L."/>
            <person name="Fronick C."/>
            <person name="Harrison M."/>
            <person name="Strong C."/>
            <person name="Farmer C."/>
            <person name="Delahaunty K."/>
            <person name="Markovic C."/>
            <person name="Hall O."/>
            <person name="Minx P."/>
            <person name="Tomlinson C."/>
            <person name="Mitreva M."/>
            <person name="Hou S."/>
            <person name="Chen J."/>
            <person name="Wollam A."/>
            <person name="Pepin K.H."/>
            <person name="Johnson M."/>
            <person name="Bhonagiri V."/>
            <person name="Zhang X."/>
            <person name="Suruliraj S."/>
            <person name="Warren W."/>
            <person name="Chinwalla A."/>
            <person name="Mardis E.R."/>
            <person name="Wilson R.K."/>
        </authorList>
    </citation>
    <scope>NUCLEOTIDE SEQUENCE [LARGE SCALE GENOMIC DNA]</scope>
    <source>
        <strain evidence="7 8">YIT 12056</strain>
    </source>
</reference>
<dbReference type="SUPFAM" id="SSF103473">
    <property type="entry name" value="MFS general substrate transporter"/>
    <property type="match status" value="1"/>
</dbReference>
<feature type="transmembrane region" description="Helical" evidence="5">
    <location>
        <begin position="42"/>
        <end position="64"/>
    </location>
</feature>
<evidence type="ECO:0000313" key="8">
    <source>
        <dbReference type="Proteomes" id="UP000010321"/>
    </source>
</evidence>
<feature type="transmembrane region" description="Helical" evidence="5">
    <location>
        <begin position="116"/>
        <end position="139"/>
    </location>
</feature>
<dbReference type="PANTHER" id="PTHR43826">
    <property type="entry name" value="GLUCOSE-6-PHOSPHATE EXCHANGER SLC37A4"/>
    <property type="match status" value="1"/>
</dbReference>
<feature type="transmembrane region" description="Helical" evidence="5">
    <location>
        <begin position="200"/>
        <end position="220"/>
    </location>
</feature>
<accession>A0ABN0CPN0</accession>
<feature type="transmembrane region" description="Helical" evidence="5">
    <location>
        <begin position="332"/>
        <end position="356"/>
    </location>
</feature>
<dbReference type="InterPro" id="IPR036259">
    <property type="entry name" value="MFS_trans_sf"/>
</dbReference>
<evidence type="ECO:0000256" key="3">
    <source>
        <dbReference type="ARBA" id="ARBA00022989"/>
    </source>
</evidence>
<keyword evidence="3 5" id="KW-1133">Transmembrane helix</keyword>
<comment type="subcellular location">
    <subcellularLocation>
        <location evidence="1">Endomembrane system</location>
        <topology evidence="1">Multi-pass membrane protein</topology>
    </subcellularLocation>
</comment>
<feature type="domain" description="Major facilitator superfamily (MFS) profile" evidence="6">
    <location>
        <begin position="46"/>
        <end position="456"/>
    </location>
</feature>
<dbReference type="InterPro" id="IPR020846">
    <property type="entry name" value="MFS_dom"/>
</dbReference>
<dbReference type="PROSITE" id="PS50850">
    <property type="entry name" value="MFS"/>
    <property type="match status" value="1"/>
</dbReference>
<feature type="transmembrane region" description="Helical" evidence="5">
    <location>
        <begin position="435"/>
        <end position="454"/>
    </location>
</feature>
<feature type="transmembrane region" description="Helical" evidence="5">
    <location>
        <begin position="170"/>
        <end position="194"/>
    </location>
</feature>
<dbReference type="Gene3D" id="1.20.1250.20">
    <property type="entry name" value="MFS general substrate transporter like domains"/>
    <property type="match status" value="2"/>
</dbReference>
<evidence type="ECO:0000259" key="6">
    <source>
        <dbReference type="PROSITE" id="PS50850"/>
    </source>
</evidence>
<dbReference type="Proteomes" id="UP000010321">
    <property type="component" value="Unassembled WGS sequence"/>
</dbReference>
<dbReference type="PIRSF" id="PIRSF002808">
    <property type="entry name" value="Hexose_phosphate_transp"/>
    <property type="match status" value="1"/>
</dbReference>
<feature type="transmembrane region" description="Helical" evidence="5">
    <location>
        <begin position="261"/>
        <end position="279"/>
    </location>
</feature>
<dbReference type="PANTHER" id="PTHR43826:SF7">
    <property type="entry name" value="PROTEIN UHPC, PUTATIVE-RELATED"/>
    <property type="match status" value="1"/>
</dbReference>
<feature type="transmembrane region" description="Helical" evidence="5">
    <location>
        <begin position="299"/>
        <end position="320"/>
    </location>
</feature>
<evidence type="ECO:0000313" key="7">
    <source>
        <dbReference type="EMBL" id="EGF52829.1"/>
    </source>
</evidence>
<keyword evidence="4 5" id="KW-0472">Membrane</keyword>
<gene>
    <name evidence="7" type="ORF">HMPREF9445_01157</name>
</gene>
<feature type="transmembrane region" description="Helical" evidence="5">
    <location>
        <begin position="84"/>
        <end position="104"/>
    </location>
</feature>
<name>A0ABN0CPN0_9BACE</name>
<feature type="transmembrane region" description="Helical" evidence="5">
    <location>
        <begin position="145"/>
        <end position="163"/>
    </location>
</feature>
<feature type="transmembrane region" description="Helical" evidence="5">
    <location>
        <begin position="393"/>
        <end position="415"/>
    </location>
</feature>
<sequence length="458" mass="50099">MFKSIIDFYRVSQAKPCSGGALSSNSLSSDFRPEDRRRLKRLQWSTFLAATLGYGIYYVCRLSLNVVKKPIVDEGVFSETELGIIGAVLFFTYAVGKFTNGFLADRSNINRFMSTGLLVTALVNLCLGFVHSFILFAVLWGISGWFQSMGAASCVVGLSRWFTDKERGSFYGFWSASHNIGEAMTFIIVASIVSALGWRYGFLGAGLVGLIGALIVWRFFHDTPQSKGLPAVNAPAAKKAMDSVETDEFNRAQKSVLRNPAIWILAFSSAFMYISRYAVNSWGVFYLQAEKGYSTLDASFIISISSVWGIVGTMFSGVISDRFFCGRRNIPALIFGLMNVFSLCLFLLVPGVHFWLDALSMILFGLGIGVLICFLGGLMAVDIAPRNASGAALGVVGIASYIGAGLQDVMSGVLIEGNKRFVNGVEVYDFTYINWFWIGAALLSVLLALLVWNASNKE</sequence>
<dbReference type="InterPro" id="IPR000849">
    <property type="entry name" value="Sugar_P_transporter"/>
</dbReference>
<dbReference type="Pfam" id="PF07690">
    <property type="entry name" value="MFS_1"/>
    <property type="match status" value="1"/>
</dbReference>
<dbReference type="CDD" id="cd17312">
    <property type="entry name" value="MFS_OPA_SLC37"/>
    <property type="match status" value="1"/>
</dbReference>
<evidence type="ECO:0000256" key="4">
    <source>
        <dbReference type="ARBA" id="ARBA00023136"/>
    </source>
</evidence>
<keyword evidence="2 5" id="KW-0812">Transmembrane</keyword>
<proteinExistence type="predicted"/>
<feature type="transmembrane region" description="Helical" evidence="5">
    <location>
        <begin position="362"/>
        <end position="381"/>
    </location>
</feature>
<evidence type="ECO:0000256" key="1">
    <source>
        <dbReference type="ARBA" id="ARBA00004127"/>
    </source>
</evidence>
<dbReference type="EMBL" id="AFBM01000010">
    <property type="protein sequence ID" value="EGF52829.1"/>
    <property type="molecule type" value="Genomic_DNA"/>
</dbReference>
<dbReference type="InterPro" id="IPR011701">
    <property type="entry name" value="MFS"/>
</dbReference>
<dbReference type="InterPro" id="IPR051337">
    <property type="entry name" value="OPA_Antiporter"/>
</dbReference>
<protein>
    <submittedName>
        <fullName evidence="7">Transporter, major facilitator family protein</fullName>
    </submittedName>
</protein>
<comment type="caution">
    <text evidence="7">The sequence shown here is derived from an EMBL/GenBank/DDBJ whole genome shotgun (WGS) entry which is preliminary data.</text>
</comment>
<evidence type="ECO:0000256" key="5">
    <source>
        <dbReference type="SAM" id="Phobius"/>
    </source>
</evidence>
<evidence type="ECO:0000256" key="2">
    <source>
        <dbReference type="ARBA" id="ARBA00022692"/>
    </source>
</evidence>
<dbReference type="RefSeq" id="WP_009121334.1">
    <property type="nucleotide sequence ID" value="NZ_FQWK01000003.1"/>
</dbReference>